<dbReference type="PANTHER" id="PTHR23043:SF17">
    <property type="entry name" value="PROTEIN SIMILAR"/>
    <property type="match status" value="1"/>
</dbReference>
<keyword evidence="8" id="KW-0539">Nucleus</keyword>
<keyword evidence="3" id="KW-0832">Ubl conjugation</keyword>
<evidence type="ECO:0000256" key="4">
    <source>
        <dbReference type="ARBA" id="ARBA00023015"/>
    </source>
</evidence>
<evidence type="ECO:0000256" key="5">
    <source>
        <dbReference type="ARBA" id="ARBA00023125"/>
    </source>
</evidence>
<dbReference type="GO" id="GO:0005737">
    <property type="term" value="C:cytoplasm"/>
    <property type="evidence" value="ECO:0007669"/>
    <property type="project" value="InterPro"/>
</dbReference>
<feature type="compositionally biased region" description="Basic and acidic residues" evidence="10">
    <location>
        <begin position="14"/>
        <end position="29"/>
    </location>
</feature>
<evidence type="ECO:0000259" key="12">
    <source>
        <dbReference type="PROSITE" id="PS50888"/>
    </source>
</evidence>
<dbReference type="GO" id="GO:0005634">
    <property type="term" value="C:nucleus"/>
    <property type="evidence" value="ECO:0007669"/>
    <property type="project" value="UniProtKB-SubCell"/>
</dbReference>
<keyword evidence="5" id="KW-0238">DNA-binding</keyword>
<keyword evidence="9" id="KW-0379">Hydroxylation</keyword>
<comment type="subcellular location">
    <subcellularLocation>
        <location evidence="1">Nucleus</location>
    </subcellularLocation>
</comment>
<dbReference type="Gene3D" id="3.30.450.20">
    <property type="entry name" value="PAS domain"/>
    <property type="match status" value="2"/>
</dbReference>
<feature type="region of interest" description="Disordered" evidence="10">
    <location>
        <begin position="1"/>
        <end position="29"/>
    </location>
</feature>
<sequence length="806" mass="88872">MGSRGRGRRRNSEKRKEKSRDAARSRRNKESEVFYDLANQVPVPYSQTSHLDKASIMRLAISHLKLRKLLGKDMCAGSLSDKTLQRKLDALFPKALDGFMLVMDQEGDMMYQSENISKHLGITQIELIGHSVYDFSHPCDHDEIREVLQDKSGHTGGDADNHQVSFLMRMKCTLTSKGRNINLKSATYKVVHCSGRHVTATNGPFLGMLEDKSLSCLLLICRPIPHPSNMEVPLDTCTFVSRHSMDMKFTYCDDRMSELLGYDSEEIVNHSMFDYHHALDTEIIRDACKNLYSKGQAIISKYRILAQGGGYCWVETEATVITNQRTDKPQCVVCVNYVISGVEFKDTIFSEVQLAPKKVMSKSVVELDTLPSGMILSTESIFAPRPPDADRDMLCITSLDGKEDMLDDLAQLAPSAGDVMMPLLVQDDEYDQGSMMQTSTLPFNIPIEIFCNPPVTTSGATEILCNQQAGSGGTVSTTDVSALDLSYLRSEPGNCNSHAQEVPSSLASPISQTNKILESSLVSPVLSSDAMTSDSIDDIDIEMRAPFITMTGEDDRIFEKNWSPFNEEDFGDSQMLGITESVFAPCPPDVKMDPPSIKNNTPPSILRLQTSQKQIPSVGEIARNPGPPKTKRPMEMNRMETGPPVSKAARLSSEPQHTITSSMLREKDELYNKVPVFKPADVVGLMEDLPSDKGSSVLMNLLTKGEDVNYGYHIQDPKPLQQPPPGSSMLHALLVNNDSSTTSSECEEDSMDDSEEDLLTHPALEAPIRLTTSSNAHGPNIVVIRTNNTVLLAPFSSGMIGHGTAI</sequence>
<dbReference type="InterPro" id="IPR011598">
    <property type="entry name" value="bHLH_dom"/>
</dbReference>
<evidence type="ECO:0000256" key="1">
    <source>
        <dbReference type="ARBA" id="ARBA00004123"/>
    </source>
</evidence>
<evidence type="ECO:0000256" key="3">
    <source>
        <dbReference type="ARBA" id="ARBA00022843"/>
    </source>
</evidence>
<feature type="region of interest" description="Disordered" evidence="10">
    <location>
        <begin position="618"/>
        <end position="656"/>
    </location>
</feature>
<keyword evidence="2" id="KW-0677">Repeat</keyword>
<dbReference type="PANTHER" id="PTHR23043">
    <property type="entry name" value="HYPOXIA-INDUCIBLE FACTOR 1 ALPHA"/>
    <property type="match status" value="1"/>
</dbReference>
<dbReference type="InterPro" id="IPR013767">
    <property type="entry name" value="PAS_fold"/>
</dbReference>
<dbReference type="InterPro" id="IPR036638">
    <property type="entry name" value="HLH_DNA-bd_sf"/>
</dbReference>
<dbReference type="PROSITE" id="PS50888">
    <property type="entry name" value="BHLH"/>
    <property type="match status" value="1"/>
</dbReference>
<feature type="domain" description="PAS" evidence="11">
    <location>
        <begin position="244"/>
        <end position="295"/>
    </location>
</feature>
<dbReference type="InterPro" id="IPR000014">
    <property type="entry name" value="PAS"/>
</dbReference>
<dbReference type="GO" id="GO:0000977">
    <property type="term" value="F:RNA polymerase II transcription regulatory region sequence-specific DNA binding"/>
    <property type="evidence" value="ECO:0007669"/>
    <property type="project" value="TreeGrafter"/>
</dbReference>
<dbReference type="AlphaFoldDB" id="A0AA96HCA9"/>
<evidence type="ECO:0000256" key="10">
    <source>
        <dbReference type="SAM" id="MobiDB-lite"/>
    </source>
</evidence>
<dbReference type="FunFam" id="3.30.450.20:FF:000005">
    <property type="entry name" value="Hypoxia-inducible factor 1 subunit alpha"/>
    <property type="match status" value="1"/>
</dbReference>
<evidence type="ECO:0000256" key="9">
    <source>
        <dbReference type="ARBA" id="ARBA00023278"/>
    </source>
</evidence>
<keyword evidence="7" id="KW-0804">Transcription</keyword>
<dbReference type="InterPro" id="IPR035965">
    <property type="entry name" value="PAS-like_dom_sf"/>
</dbReference>
<dbReference type="SMART" id="SM00086">
    <property type="entry name" value="PAC"/>
    <property type="match status" value="1"/>
</dbReference>
<evidence type="ECO:0000259" key="11">
    <source>
        <dbReference type="PROSITE" id="PS50112"/>
    </source>
</evidence>
<dbReference type="GO" id="GO:0071456">
    <property type="term" value="P:cellular response to hypoxia"/>
    <property type="evidence" value="ECO:0007669"/>
    <property type="project" value="TreeGrafter"/>
</dbReference>
<feature type="domain" description="PAS" evidence="11">
    <location>
        <begin position="80"/>
        <end position="149"/>
    </location>
</feature>
<dbReference type="CDD" id="cd11433">
    <property type="entry name" value="bHLH-PAS_HIF"/>
    <property type="match status" value="1"/>
</dbReference>
<dbReference type="SMART" id="SM00091">
    <property type="entry name" value="PAS"/>
    <property type="match status" value="2"/>
</dbReference>
<evidence type="ECO:0000256" key="8">
    <source>
        <dbReference type="ARBA" id="ARBA00023242"/>
    </source>
</evidence>
<keyword evidence="6" id="KW-0010">Activator</keyword>
<dbReference type="Pfam" id="PF14598">
    <property type="entry name" value="PAS_11"/>
    <property type="match status" value="1"/>
</dbReference>
<evidence type="ECO:0000256" key="6">
    <source>
        <dbReference type="ARBA" id="ARBA00023159"/>
    </source>
</evidence>
<feature type="domain" description="BHLH" evidence="12">
    <location>
        <begin position="14"/>
        <end position="67"/>
    </location>
</feature>
<organism evidence="13">
    <name type="scientific">Terebellides stroemii</name>
    <dbReference type="NCBI Taxonomy" id="1037239"/>
    <lineage>
        <taxon>Eukaryota</taxon>
        <taxon>Metazoa</taxon>
        <taxon>Spiralia</taxon>
        <taxon>Lophotrochozoa</taxon>
        <taxon>Annelida</taxon>
        <taxon>Polychaeta</taxon>
        <taxon>Sedentaria</taxon>
        <taxon>Canalipalpata</taxon>
        <taxon>Terebellida</taxon>
        <taxon>Terebelliformia</taxon>
        <taxon>Trichobranchidae</taxon>
        <taxon>Terebellides</taxon>
    </lineage>
</organism>
<name>A0AA96HCA9_9ANNE</name>
<dbReference type="CDD" id="cd00130">
    <property type="entry name" value="PAS"/>
    <property type="match status" value="2"/>
</dbReference>
<dbReference type="GO" id="GO:0005667">
    <property type="term" value="C:transcription regulator complex"/>
    <property type="evidence" value="ECO:0007669"/>
    <property type="project" value="InterPro"/>
</dbReference>
<dbReference type="InterPro" id="IPR001610">
    <property type="entry name" value="PAC"/>
</dbReference>
<reference evidence="13" key="1">
    <citation type="journal article" date="2023" name="Geobiology">
        <title>Divergence time estimates for the hypoxia-inducible factor-1 alpha (HIF1a) reveal an ancient emergence of animals in low-oxygen environments.</title>
        <authorList>
            <person name="Belato F.A."/>
            <person name="Mello B."/>
            <person name="Coates C.J."/>
            <person name="Halanych K.M."/>
            <person name="Brown F.D."/>
            <person name="Morandini A.C."/>
            <person name="Leme J.M."/>
            <person name="Trindade R.I.F."/>
            <person name="Costa-Paiva E.M."/>
        </authorList>
    </citation>
    <scope>NUCLEOTIDE SEQUENCE</scope>
    <source>
        <strain evidence="13">Terebell1</strain>
    </source>
</reference>
<dbReference type="FunFam" id="3.30.450.20:FF:000015">
    <property type="entry name" value="Hypoxia-inducible factor 1-alpha isoform 1"/>
    <property type="match status" value="1"/>
</dbReference>
<dbReference type="PRINTS" id="PR00785">
    <property type="entry name" value="NCTRNSLOCATR"/>
</dbReference>
<dbReference type="SUPFAM" id="SSF55785">
    <property type="entry name" value="PYP-like sensor domain (PAS domain)"/>
    <property type="match status" value="2"/>
</dbReference>
<dbReference type="NCBIfam" id="TIGR00229">
    <property type="entry name" value="sensory_box"/>
    <property type="match status" value="1"/>
</dbReference>
<dbReference type="Pfam" id="PF23171">
    <property type="entry name" value="bHLH_HIF1A"/>
    <property type="match status" value="1"/>
</dbReference>
<protein>
    <submittedName>
        <fullName evidence="13">Hypoxia-inducible factor 1</fullName>
    </submittedName>
</protein>
<keyword evidence="4" id="KW-0805">Transcription regulation</keyword>
<dbReference type="GO" id="GO:0046983">
    <property type="term" value="F:protein dimerization activity"/>
    <property type="evidence" value="ECO:0007669"/>
    <property type="project" value="InterPro"/>
</dbReference>
<accession>A0AA96HCA9</accession>
<dbReference type="InterPro" id="IPR001067">
    <property type="entry name" value="Nuc_translocat"/>
</dbReference>
<evidence type="ECO:0000313" key="13">
    <source>
        <dbReference type="EMBL" id="WNN25273.1"/>
    </source>
</evidence>
<dbReference type="GO" id="GO:0000981">
    <property type="term" value="F:DNA-binding transcription factor activity, RNA polymerase II-specific"/>
    <property type="evidence" value="ECO:0007669"/>
    <property type="project" value="TreeGrafter"/>
</dbReference>
<evidence type="ECO:0000256" key="2">
    <source>
        <dbReference type="ARBA" id="ARBA00022737"/>
    </source>
</evidence>
<dbReference type="Gene3D" id="4.10.280.10">
    <property type="entry name" value="Helix-loop-helix DNA-binding domain"/>
    <property type="match status" value="1"/>
</dbReference>
<dbReference type="SUPFAM" id="SSF47459">
    <property type="entry name" value="HLH, helix-loop-helix DNA-binding domain"/>
    <property type="match status" value="1"/>
</dbReference>
<evidence type="ECO:0000256" key="7">
    <source>
        <dbReference type="ARBA" id="ARBA00023163"/>
    </source>
</evidence>
<dbReference type="PROSITE" id="PS50112">
    <property type="entry name" value="PAS"/>
    <property type="match status" value="2"/>
</dbReference>
<dbReference type="EMBL" id="OQ355008">
    <property type="protein sequence ID" value="WNN25273.1"/>
    <property type="molecule type" value="mRNA"/>
</dbReference>
<dbReference type="Pfam" id="PF00989">
    <property type="entry name" value="PAS"/>
    <property type="match status" value="1"/>
</dbReference>
<proteinExistence type="evidence at transcript level"/>
<dbReference type="SMART" id="SM00353">
    <property type="entry name" value="HLH"/>
    <property type="match status" value="1"/>
</dbReference>
<feature type="compositionally biased region" description="Basic residues" evidence="10">
    <location>
        <begin position="1"/>
        <end position="13"/>
    </location>
</feature>